<evidence type="ECO:0000313" key="3">
    <source>
        <dbReference type="Proteomes" id="UP000054988"/>
    </source>
</evidence>
<comment type="caution">
    <text evidence="2">The sequence shown here is derived from an EMBL/GenBank/DDBJ whole genome shotgun (WGS) entry which is preliminary data.</text>
</comment>
<dbReference type="AlphaFoldDB" id="A0A0W0G143"/>
<evidence type="ECO:0000256" key="1">
    <source>
        <dbReference type="SAM" id="MobiDB-lite"/>
    </source>
</evidence>
<feature type="compositionally biased region" description="Basic and acidic residues" evidence="1">
    <location>
        <begin position="351"/>
        <end position="366"/>
    </location>
</feature>
<feature type="region of interest" description="Disordered" evidence="1">
    <location>
        <begin position="268"/>
        <end position="369"/>
    </location>
</feature>
<accession>A0A0W0G143</accession>
<sequence length="419" mass="46872">MPNSTNQQHPILQVSLADNTVRIRNSDNSVGIPVGSYHPLELLEPISVYNTSVGNTSGLSIIPIFNSDDFRGWKRKVLAYLNLAKVAYALTNTMPQTVGTGTDAIASDLEVVKEWKTSNAQALGLFQLKLSPTLRWIIKDTAKETWDTLKAEYNVPSLLEVFTYFQGPVMACTAEGQNPDYSANLIRQCVAKLSENNFPVPSNFQAMFLLNSLLKSYEGVKTQMFVSNKGKDLTFNNILSFIKQEYNRRHMDGVAAYTTQISGVQQYTGKSPNWNGQKMFHPCNPNPNSGNNQNQNSGNQGNKGKQPVQPQQNQQKSDGKKNNKKKSNKKGKGKKPNGAISVMMAEITDLPQKEEPQTPKQEKTSNDGKVPAKCINHFCTSPDKTVYGIFITRQNRKTWYICKQCYKMHSQSFAKQKIL</sequence>
<dbReference type="EMBL" id="LATX01001360">
    <property type="protein sequence ID" value="KTB42286.1"/>
    <property type="molecule type" value="Genomic_DNA"/>
</dbReference>
<evidence type="ECO:0000313" key="2">
    <source>
        <dbReference type="EMBL" id="KTB42286.1"/>
    </source>
</evidence>
<reference evidence="2 3" key="1">
    <citation type="submission" date="2015-12" db="EMBL/GenBank/DDBJ databases">
        <title>Draft genome sequence of Moniliophthora roreri, the causal agent of frosty pod rot of cacao.</title>
        <authorList>
            <person name="Aime M.C."/>
            <person name="Diaz-Valderrama J.R."/>
            <person name="Kijpornyongpan T."/>
            <person name="Phillips-Mora W."/>
        </authorList>
    </citation>
    <scope>NUCLEOTIDE SEQUENCE [LARGE SCALE GENOMIC DNA]</scope>
    <source>
        <strain evidence="2 3">MCA 2952</strain>
    </source>
</reference>
<dbReference type="Pfam" id="PF14223">
    <property type="entry name" value="Retrotran_gag_2"/>
    <property type="match status" value="1"/>
</dbReference>
<feature type="compositionally biased region" description="Basic residues" evidence="1">
    <location>
        <begin position="322"/>
        <end position="335"/>
    </location>
</feature>
<dbReference type="Proteomes" id="UP000054988">
    <property type="component" value="Unassembled WGS sequence"/>
</dbReference>
<gene>
    <name evidence="2" type="ORF">WG66_5139</name>
</gene>
<feature type="compositionally biased region" description="Low complexity" evidence="1">
    <location>
        <begin position="286"/>
        <end position="316"/>
    </location>
</feature>
<name>A0A0W0G143_MONRR</name>
<organism evidence="2 3">
    <name type="scientific">Moniliophthora roreri</name>
    <name type="common">Frosty pod rot fungus</name>
    <name type="synonym">Monilia roreri</name>
    <dbReference type="NCBI Taxonomy" id="221103"/>
    <lineage>
        <taxon>Eukaryota</taxon>
        <taxon>Fungi</taxon>
        <taxon>Dikarya</taxon>
        <taxon>Basidiomycota</taxon>
        <taxon>Agaricomycotina</taxon>
        <taxon>Agaricomycetes</taxon>
        <taxon>Agaricomycetidae</taxon>
        <taxon>Agaricales</taxon>
        <taxon>Marasmiineae</taxon>
        <taxon>Marasmiaceae</taxon>
        <taxon>Moniliophthora</taxon>
    </lineage>
</organism>
<protein>
    <submittedName>
        <fullName evidence="2">Uncharacterized protein</fullName>
    </submittedName>
</protein>
<proteinExistence type="predicted"/>